<gene>
    <name evidence="1" type="ORF">GFD25_11465</name>
</gene>
<reference evidence="1 2" key="1">
    <citation type="submission" date="2019-10" db="EMBL/GenBank/DDBJ databases">
        <title>Bifidobacterium from non-human primates.</title>
        <authorList>
            <person name="Modesto M."/>
        </authorList>
    </citation>
    <scope>NUCLEOTIDE SEQUENCE [LARGE SCALE GENOMIC DNA]</scope>
    <source>
        <strain evidence="1 2">TRE17</strain>
    </source>
</reference>
<dbReference type="EMBL" id="WHZW01000034">
    <property type="protein sequence ID" value="NEG90582.1"/>
    <property type="molecule type" value="Genomic_DNA"/>
</dbReference>
<proteinExistence type="predicted"/>
<name>A0A6N9Z7G8_9BIFI</name>
<organism evidence="1 2">
    <name type="scientific">Bifidobacterium aerophilum</name>
    <dbReference type="NCBI Taxonomy" id="1798155"/>
    <lineage>
        <taxon>Bacteria</taxon>
        <taxon>Bacillati</taxon>
        <taxon>Actinomycetota</taxon>
        <taxon>Actinomycetes</taxon>
        <taxon>Bifidobacteriales</taxon>
        <taxon>Bifidobacteriaceae</taxon>
        <taxon>Bifidobacterium</taxon>
    </lineage>
</organism>
<evidence type="ECO:0000313" key="2">
    <source>
        <dbReference type="Proteomes" id="UP000469194"/>
    </source>
</evidence>
<sequence>MSTKATPKAIQQALITDEDLSASLACLVPVSSRITDSAATFIDKASKLLYDDKVALSTTQLFAVQRAIDVAQQVVKEGSAVNRLLRNPEQARDLVMNHPAENAHE</sequence>
<protein>
    <submittedName>
        <fullName evidence="1">Uncharacterized protein</fullName>
    </submittedName>
</protein>
<accession>A0A6N9Z7G8</accession>
<keyword evidence="2" id="KW-1185">Reference proteome</keyword>
<dbReference type="Proteomes" id="UP000469194">
    <property type="component" value="Unassembled WGS sequence"/>
</dbReference>
<dbReference type="RefSeq" id="WP_163232956.1">
    <property type="nucleotide sequence ID" value="NZ_WHZW01000034.1"/>
</dbReference>
<dbReference type="AlphaFoldDB" id="A0A6N9Z7G8"/>
<evidence type="ECO:0000313" key="1">
    <source>
        <dbReference type="EMBL" id="NEG90582.1"/>
    </source>
</evidence>
<comment type="caution">
    <text evidence="1">The sequence shown here is derived from an EMBL/GenBank/DDBJ whole genome shotgun (WGS) entry which is preliminary data.</text>
</comment>